<feature type="DNA-binding region" description="H-T-H motif" evidence="5">
    <location>
        <begin position="46"/>
        <end position="65"/>
    </location>
</feature>
<evidence type="ECO:0000259" key="6">
    <source>
        <dbReference type="PROSITE" id="PS50977"/>
    </source>
</evidence>
<reference evidence="7 8" key="1">
    <citation type="journal article" date="2016" name="J. Biotechnol.">
        <title>First complete genome sequence of a species in the genus Microterricola, an extremophilic cold active enzyme producing bacterial strain ERGS5:02 isolated from Sikkim Himalaya.</title>
        <authorList>
            <person name="Himanshu"/>
            <person name="Swarnkar M.K."/>
            <person name="Singh D."/>
            <person name="Kumar R."/>
        </authorList>
    </citation>
    <scope>NUCLEOTIDE SEQUENCE [LARGE SCALE GENOMIC DNA]</scope>
    <source>
        <strain evidence="7 8">ERGS5:02</strain>
    </source>
</reference>
<dbReference type="GO" id="GO:0000976">
    <property type="term" value="F:transcription cis-regulatory region binding"/>
    <property type="evidence" value="ECO:0007669"/>
    <property type="project" value="TreeGrafter"/>
</dbReference>
<evidence type="ECO:0000313" key="7">
    <source>
        <dbReference type="EMBL" id="AMB59668.1"/>
    </source>
</evidence>
<dbReference type="PANTHER" id="PTHR30055:SF234">
    <property type="entry name" value="HTH-TYPE TRANSCRIPTIONAL REGULATOR BETI"/>
    <property type="match status" value="1"/>
</dbReference>
<dbReference type="OrthoDB" id="3825402at2"/>
<evidence type="ECO:0000313" key="8">
    <source>
        <dbReference type="Proteomes" id="UP000058305"/>
    </source>
</evidence>
<dbReference type="Proteomes" id="UP000058305">
    <property type="component" value="Chromosome"/>
</dbReference>
<keyword evidence="1" id="KW-0678">Repressor</keyword>
<dbReference type="Pfam" id="PF13977">
    <property type="entry name" value="TetR_C_6"/>
    <property type="match status" value="1"/>
</dbReference>
<evidence type="ECO:0000256" key="5">
    <source>
        <dbReference type="PROSITE-ProRule" id="PRU00335"/>
    </source>
</evidence>
<keyword evidence="2" id="KW-0805">Transcription regulation</keyword>
<name>A0A0X8E597_9MICO</name>
<dbReference type="GO" id="GO:0003700">
    <property type="term" value="F:DNA-binding transcription factor activity"/>
    <property type="evidence" value="ECO:0007669"/>
    <property type="project" value="TreeGrafter"/>
</dbReference>
<dbReference type="PROSITE" id="PS50977">
    <property type="entry name" value="HTH_TETR_2"/>
    <property type="match status" value="1"/>
</dbReference>
<dbReference type="Gene3D" id="1.10.357.10">
    <property type="entry name" value="Tetracycline Repressor, domain 2"/>
    <property type="match status" value="1"/>
</dbReference>
<keyword evidence="3 5" id="KW-0238">DNA-binding</keyword>
<sequence>MSDGTSAPATRSYNSTLRASQAAETRRRILDAAAECFSATGYGGTSLADIARAAGVSVETVKLNGPKRELLLAAFEQSFAGREGRDSLADHEPIAAITEAADDADYLSGIVHFVAEANRRSNRLWAAFLAAASSDAVVADELAALQQRRRTDFNALVAQLAERGMLDADAAPERVADALSFIVSPESYGQLVLGSGWSQTEYEAWLVRTIGAIARDDWSVGK</sequence>
<proteinExistence type="predicted"/>
<dbReference type="SUPFAM" id="SSF46689">
    <property type="entry name" value="Homeodomain-like"/>
    <property type="match status" value="1"/>
</dbReference>
<dbReference type="InterPro" id="IPR001647">
    <property type="entry name" value="HTH_TetR"/>
</dbReference>
<dbReference type="InterPro" id="IPR050109">
    <property type="entry name" value="HTH-type_TetR-like_transc_reg"/>
</dbReference>
<feature type="domain" description="HTH tetR-type" evidence="6">
    <location>
        <begin position="23"/>
        <end position="83"/>
    </location>
</feature>
<dbReference type="PANTHER" id="PTHR30055">
    <property type="entry name" value="HTH-TYPE TRANSCRIPTIONAL REGULATOR RUTR"/>
    <property type="match status" value="1"/>
</dbReference>
<dbReference type="InterPro" id="IPR039538">
    <property type="entry name" value="BetI_C"/>
</dbReference>
<reference evidence="8" key="2">
    <citation type="submission" date="2016-01" db="EMBL/GenBank/DDBJ databases">
        <title>First complete genome sequence of a species in the genus Microterricola, an extremophilic cold active enzyme producing strain ERGS5:02 isolated from Sikkim Himalaya.</title>
        <authorList>
            <person name="Kumar R."/>
            <person name="Singh D."/>
            <person name="Swarnkar M.K."/>
        </authorList>
    </citation>
    <scope>NUCLEOTIDE SEQUENCE [LARGE SCALE GENOMIC DNA]</scope>
    <source>
        <strain evidence="8">ERGS5:02</strain>
    </source>
</reference>
<dbReference type="AlphaFoldDB" id="A0A0X8E597"/>
<evidence type="ECO:0000256" key="2">
    <source>
        <dbReference type="ARBA" id="ARBA00023015"/>
    </source>
</evidence>
<dbReference type="InterPro" id="IPR009057">
    <property type="entry name" value="Homeodomain-like_sf"/>
</dbReference>
<dbReference type="InterPro" id="IPR036271">
    <property type="entry name" value="Tet_transcr_reg_TetR-rel_C_sf"/>
</dbReference>
<evidence type="ECO:0000256" key="3">
    <source>
        <dbReference type="ARBA" id="ARBA00023125"/>
    </source>
</evidence>
<evidence type="ECO:0000256" key="4">
    <source>
        <dbReference type="ARBA" id="ARBA00023163"/>
    </source>
</evidence>
<evidence type="ECO:0000256" key="1">
    <source>
        <dbReference type="ARBA" id="ARBA00022491"/>
    </source>
</evidence>
<dbReference type="RefSeq" id="WP_067229945.1">
    <property type="nucleotide sequence ID" value="NZ_CP014145.1"/>
</dbReference>
<dbReference type="KEGG" id="mvd:AWU67_13230"/>
<organism evidence="7 8">
    <name type="scientific">Microterricola viridarii</name>
    <dbReference type="NCBI Taxonomy" id="412690"/>
    <lineage>
        <taxon>Bacteria</taxon>
        <taxon>Bacillati</taxon>
        <taxon>Actinomycetota</taxon>
        <taxon>Actinomycetes</taxon>
        <taxon>Micrococcales</taxon>
        <taxon>Microbacteriaceae</taxon>
        <taxon>Microterricola</taxon>
    </lineage>
</organism>
<keyword evidence="4" id="KW-0804">Transcription</keyword>
<dbReference type="SUPFAM" id="SSF48498">
    <property type="entry name" value="Tetracyclin repressor-like, C-terminal domain"/>
    <property type="match status" value="1"/>
</dbReference>
<dbReference type="EMBL" id="CP014145">
    <property type="protein sequence ID" value="AMB59668.1"/>
    <property type="molecule type" value="Genomic_DNA"/>
</dbReference>
<accession>A0A0X8E597</accession>
<gene>
    <name evidence="7" type="ORF">AWU67_13230</name>
</gene>
<dbReference type="Pfam" id="PF00440">
    <property type="entry name" value="TetR_N"/>
    <property type="match status" value="1"/>
</dbReference>
<protein>
    <recommendedName>
        <fullName evidence="6">HTH tetR-type domain-containing protein</fullName>
    </recommendedName>
</protein>
<keyword evidence="8" id="KW-1185">Reference proteome</keyword>